<dbReference type="RefSeq" id="WP_006272019.1">
    <property type="nucleotide sequence ID" value="NZ_GL883077.1"/>
</dbReference>
<organism evidence="2 3">
    <name type="scientific">Asticcacaulis biprosthecium C19</name>
    <dbReference type="NCBI Taxonomy" id="715226"/>
    <lineage>
        <taxon>Bacteria</taxon>
        <taxon>Pseudomonadati</taxon>
        <taxon>Pseudomonadota</taxon>
        <taxon>Alphaproteobacteria</taxon>
        <taxon>Caulobacterales</taxon>
        <taxon>Caulobacteraceae</taxon>
        <taxon>Asticcacaulis</taxon>
    </lineage>
</organism>
<dbReference type="HOGENOM" id="CLU_595353_0_0_5"/>
<keyword evidence="3" id="KW-1185">Reference proteome</keyword>
<name>F4QHV0_9CAUL</name>
<dbReference type="STRING" id="715226.ABI_12750"/>
<reference evidence="3" key="1">
    <citation type="submission" date="2011-03" db="EMBL/GenBank/DDBJ databases">
        <title>Draft genome sequence of Brevundimonas diminuta.</title>
        <authorList>
            <person name="Brown P.J.B."/>
            <person name="Buechlein A."/>
            <person name="Hemmerich C."/>
            <person name="Brun Y.V."/>
        </authorList>
    </citation>
    <scope>NUCLEOTIDE SEQUENCE [LARGE SCALE GENOMIC DNA]</scope>
    <source>
        <strain evidence="3">C19</strain>
    </source>
</reference>
<gene>
    <name evidence="2" type="ORF">ABI_12750</name>
</gene>
<feature type="signal peptide" evidence="1">
    <location>
        <begin position="1"/>
        <end position="20"/>
    </location>
</feature>
<dbReference type="eggNOG" id="ENOG5033U85">
    <property type="taxonomic scope" value="Bacteria"/>
</dbReference>
<protein>
    <submittedName>
        <fullName evidence="2">Uncharacterized protein</fullName>
    </submittedName>
</protein>
<evidence type="ECO:0000313" key="3">
    <source>
        <dbReference type="Proteomes" id="UP000006512"/>
    </source>
</evidence>
<dbReference type="AlphaFoldDB" id="F4QHV0"/>
<evidence type="ECO:0000256" key="1">
    <source>
        <dbReference type="SAM" id="SignalP"/>
    </source>
</evidence>
<keyword evidence="1" id="KW-0732">Signal</keyword>
<sequence>MWKYLVAAVVVVAAPQVAMAQYAPKLIREAEYGTVREVEGEKLMIAVARDGCPAAWQPAGGGPCFDTLKAKLTANPVRVLGLYKAPEPRQRIAGRYGSDFSLFTARIEGGALVAQRLDLPTSDVTVPRNCYRLNGEGVGYVIAAENGMPNSTLVAYESQIVSCDGGPETPQGPYYPEGEPMLPGSAGVHHRTEELQVWGTTRYLAITGVSCDKIYQLRKTWCARPAVSYLQANPGVKEVDLIAARAPVNAGDWLSEKQIDQWVLKRKGKDGFKADSRWVNKSFLNGVAGCWATQAVSWNVSQQGDGLYITEGAHHACGAPKAPVPVNIYEAYGRDLEVVDCAERRGDWRKSESGCPDRIKEQLMRMGTGDATLVVLNQHGRVGDYLHEGGYVSYDVASARLSKEGALDIDVVYNYAPSVYMSNCSPMSGGPAESRGFVLMRSVGVTRAREYQWMACPVY</sequence>
<evidence type="ECO:0000313" key="2">
    <source>
        <dbReference type="EMBL" id="EGF92837.1"/>
    </source>
</evidence>
<feature type="chain" id="PRO_5003314117" evidence="1">
    <location>
        <begin position="21"/>
        <end position="459"/>
    </location>
</feature>
<dbReference type="Proteomes" id="UP000006512">
    <property type="component" value="Unassembled WGS sequence"/>
</dbReference>
<dbReference type="OrthoDB" id="7180830at2"/>
<dbReference type="EMBL" id="GL883077">
    <property type="protein sequence ID" value="EGF92837.1"/>
    <property type="molecule type" value="Genomic_DNA"/>
</dbReference>
<accession>F4QHV0</accession>
<proteinExistence type="predicted"/>